<keyword evidence="1" id="KW-0472">Membrane</keyword>
<organism evidence="2 3">
    <name type="scientific">Gloeomargarita lithophora Alchichica-D10</name>
    <dbReference type="NCBI Taxonomy" id="1188229"/>
    <lineage>
        <taxon>Bacteria</taxon>
        <taxon>Bacillati</taxon>
        <taxon>Cyanobacteriota</taxon>
        <taxon>Cyanophyceae</taxon>
        <taxon>Gloeomargaritales</taxon>
        <taxon>Gloeomargaritaceae</taxon>
        <taxon>Gloeomargarita</taxon>
    </lineage>
</organism>
<evidence type="ECO:0000313" key="3">
    <source>
        <dbReference type="Proteomes" id="UP000180235"/>
    </source>
</evidence>
<dbReference type="SUPFAM" id="SSF69304">
    <property type="entry name" value="Tricorn protease N-terminal domain"/>
    <property type="match status" value="1"/>
</dbReference>
<evidence type="ECO:0000313" key="2">
    <source>
        <dbReference type="EMBL" id="APB32994.1"/>
    </source>
</evidence>
<evidence type="ECO:0008006" key="4">
    <source>
        <dbReference type="Google" id="ProtNLM"/>
    </source>
</evidence>
<protein>
    <recommendedName>
        <fullName evidence="4">SbsA Ig-like domain-containing protein</fullName>
    </recommendedName>
</protein>
<dbReference type="EMBL" id="CP017675">
    <property type="protein sequence ID" value="APB32994.1"/>
    <property type="molecule type" value="Genomic_DNA"/>
</dbReference>
<reference evidence="2 3" key="1">
    <citation type="submission" date="2016-10" db="EMBL/GenBank/DDBJ databases">
        <title>Description of Gloeomargarita lithophora gen. nov., sp. nov., a thylakoid-bearing basal-branching cyanobacterium with intracellular carbonates, and proposal for Gloeomargaritales ord. nov.</title>
        <authorList>
            <person name="Moreira D."/>
            <person name="Tavera R."/>
            <person name="Benzerara K."/>
            <person name="Skouri-Panet F."/>
            <person name="Couradeau E."/>
            <person name="Gerard E."/>
            <person name="Loussert C."/>
            <person name="Novelo E."/>
            <person name="Zivanovic Y."/>
            <person name="Lopez-Garcia P."/>
        </authorList>
    </citation>
    <scope>NUCLEOTIDE SEQUENCE [LARGE SCALE GENOMIC DNA]</scope>
    <source>
        <strain evidence="2 3">D10</strain>
    </source>
</reference>
<name>A0A1J0AAN6_9CYAN</name>
<sequence>MRHRLLKEPLDRVALSVLGILCVVTALLLGGGDHSRPRVQGFTWQERVVGAQDKAFLLTFNRPMDTRTVEQHLRITPGLPGKVSWAGRRLAYTLLEPIPYGREYEVKLTSAQDKYGRGEGIEPFVGRFYTRDQGFVYVGTQGEEAGRLVLHNFTQGTHRVLTPANLLVVDAQPLPQGDRVVFSAQQESDPALGTQIYTVTTGLQYATPTGTPPARDAGQVATVLASEGFQNLKFDLAPAGDKVVVARASLHNSAQSGLWQVDLGGGRRALDLALSGDFRVTPDGQNLVMAQGEGLALLPLQPQAQPLDFLPKFGQLLDFDRPGTRALMVKFNSDFTRSLFLVGGGGEQELLRLRGSILSASFDPRRPWVYVIATEAGEATNYQELPYLAAIALPTKQILPLVQFEEPAPPQMALAPDGRDLLLEVNGHLWRFPLGANPIAQLPEDLGLWGRQPRWLP</sequence>
<dbReference type="Gene3D" id="2.60.40.3710">
    <property type="match status" value="1"/>
</dbReference>
<dbReference type="RefSeq" id="WP_071455692.1">
    <property type="nucleotide sequence ID" value="NZ_CP017675.1"/>
</dbReference>
<keyword evidence="1" id="KW-1133">Transmembrane helix</keyword>
<gene>
    <name evidence="2" type="ORF">GlitD10_0680</name>
</gene>
<keyword evidence="1" id="KW-0812">Transmembrane</keyword>
<dbReference type="InterPro" id="IPR011042">
    <property type="entry name" value="6-blade_b-propeller_TolB-like"/>
</dbReference>
<keyword evidence="3" id="KW-1185">Reference proteome</keyword>
<dbReference type="Proteomes" id="UP000180235">
    <property type="component" value="Chromosome"/>
</dbReference>
<dbReference type="OrthoDB" id="475437at2"/>
<accession>A0A1J0AAN6</accession>
<proteinExistence type="predicted"/>
<feature type="transmembrane region" description="Helical" evidence="1">
    <location>
        <begin position="12"/>
        <end position="32"/>
    </location>
</feature>
<dbReference type="KEGG" id="glt:GlitD10_0680"/>
<dbReference type="Gene3D" id="2.120.10.30">
    <property type="entry name" value="TolB, C-terminal domain"/>
    <property type="match status" value="1"/>
</dbReference>
<dbReference type="STRING" id="1188229.GlitD10_0680"/>
<evidence type="ECO:0000256" key="1">
    <source>
        <dbReference type="SAM" id="Phobius"/>
    </source>
</evidence>
<dbReference type="AlphaFoldDB" id="A0A1J0AAN6"/>